<name>A0A1N6F358_9FLAO</name>
<reference evidence="2" key="1">
    <citation type="submission" date="2016-11" db="EMBL/GenBank/DDBJ databases">
        <authorList>
            <person name="Varghese N."/>
            <person name="Submissions S."/>
        </authorList>
    </citation>
    <scope>NUCLEOTIDE SEQUENCE [LARGE SCALE GENOMIC DNA]</scope>
    <source>
        <strain evidence="2">DSM 27623</strain>
    </source>
</reference>
<dbReference type="STRING" id="1416779.SAMN05444409_1021"/>
<protein>
    <submittedName>
        <fullName evidence="1">Uncharacterized protein</fullName>
    </submittedName>
</protein>
<gene>
    <name evidence="1" type="ORF">SAMN05444409_1021</name>
</gene>
<proteinExistence type="predicted"/>
<dbReference type="AlphaFoldDB" id="A0A1N6F358"/>
<dbReference type="PROSITE" id="PS51257">
    <property type="entry name" value="PROKAR_LIPOPROTEIN"/>
    <property type="match status" value="1"/>
</dbReference>
<organism evidence="1 2">
    <name type="scientific">Epilithonimonas zeae</name>
    <dbReference type="NCBI Taxonomy" id="1416779"/>
    <lineage>
        <taxon>Bacteria</taxon>
        <taxon>Pseudomonadati</taxon>
        <taxon>Bacteroidota</taxon>
        <taxon>Flavobacteriia</taxon>
        <taxon>Flavobacteriales</taxon>
        <taxon>Weeksellaceae</taxon>
        <taxon>Chryseobacterium group</taxon>
        <taxon>Epilithonimonas</taxon>
    </lineage>
</organism>
<sequence length="272" mass="31941">MKKCFVQIIICLILVSCQKKETVSKNLPTKIEDKVVSEKKYEFDKNSVFGVYQLTDKDFAICIPVQFDNRDLPLSKEYEDFLKKDSLPWIYGKDMKDYKYYDTLHIDRLIYNKRFENVFRKKMKDSLFVYGTKSGQLCKIKKVVFQSNDCGNDYIAYILDFNQKISGNPLIASEKEIPLNYNNDNSLINPKIKKFATKESTETMYGVGKYNPIIFSNYNNLYFTYYDDFKWYNKDSGSDCQFPERAVFEVDSQGKIKTLWSSEMDLLGLPCL</sequence>
<dbReference type="EMBL" id="FSRK01000001">
    <property type="protein sequence ID" value="SIN89722.1"/>
    <property type="molecule type" value="Genomic_DNA"/>
</dbReference>
<accession>A0A1N6F358</accession>
<dbReference type="RefSeq" id="WP_139297263.1">
    <property type="nucleotide sequence ID" value="NZ_FSRK01000001.1"/>
</dbReference>
<dbReference type="OrthoDB" id="995584at2"/>
<evidence type="ECO:0000313" key="2">
    <source>
        <dbReference type="Proteomes" id="UP000185207"/>
    </source>
</evidence>
<dbReference type="Proteomes" id="UP000185207">
    <property type="component" value="Unassembled WGS sequence"/>
</dbReference>
<keyword evidence="2" id="KW-1185">Reference proteome</keyword>
<evidence type="ECO:0000313" key="1">
    <source>
        <dbReference type="EMBL" id="SIN89722.1"/>
    </source>
</evidence>